<evidence type="ECO:0000256" key="7">
    <source>
        <dbReference type="ARBA" id="ARBA00022475"/>
    </source>
</evidence>
<evidence type="ECO:0000256" key="1">
    <source>
        <dbReference type="ARBA" id="ARBA00001959"/>
    </source>
</evidence>
<evidence type="ECO:0000256" key="11">
    <source>
        <dbReference type="ARBA" id="ARBA00023136"/>
    </source>
</evidence>
<name>A0A919HWR8_KLEPN</name>
<proteinExistence type="inferred from homology"/>
<accession>A0A919HWR8</accession>
<protein>
    <recommendedName>
        <fullName evidence="6">oxaloacetate decarboxylase (Na(+) extruding)</fullName>
        <ecNumber evidence="6">7.2.4.2</ecNumber>
    </recommendedName>
</protein>
<dbReference type="Proteomes" id="UP000655094">
    <property type="component" value="Unassembled WGS sequence"/>
</dbReference>
<comment type="similarity">
    <text evidence="4">Belongs to the GcdB/MmdB/OadB family.</text>
</comment>
<comment type="subunit">
    <text evidence="5">Heterotrimer of an alpha, a beta and a gamma subunit.</text>
</comment>
<dbReference type="AlphaFoldDB" id="A0A919HWR8"/>
<keyword evidence="10" id="KW-1133">Transmembrane helix</keyword>
<evidence type="ECO:0000256" key="4">
    <source>
        <dbReference type="ARBA" id="ARBA00010924"/>
    </source>
</evidence>
<evidence type="ECO:0000256" key="5">
    <source>
        <dbReference type="ARBA" id="ARBA00011869"/>
    </source>
</evidence>
<dbReference type="PANTHER" id="PTHR35806:SF1">
    <property type="entry name" value="OXALOACETATE DECARBOXYLASE BETA CHAIN 2"/>
    <property type="match status" value="1"/>
</dbReference>
<keyword evidence="9" id="KW-1278">Translocase</keyword>
<evidence type="ECO:0000256" key="10">
    <source>
        <dbReference type="ARBA" id="ARBA00022989"/>
    </source>
</evidence>
<dbReference type="GO" id="GO:0005886">
    <property type="term" value="C:plasma membrane"/>
    <property type="evidence" value="ECO:0007669"/>
    <property type="project" value="UniProtKB-SubCell"/>
</dbReference>
<evidence type="ECO:0000256" key="6">
    <source>
        <dbReference type="ARBA" id="ARBA00011957"/>
    </source>
</evidence>
<comment type="function">
    <text evidence="2">Catalyzes the decarboxylation of oxaloacetate coupled to Na(+) translocation.</text>
</comment>
<dbReference type="PANTHER" id="PTHR35806">
    <property type="entry name" value="OXALOACETATE DECARBOXYLASE BETA CHAIN 2"/>
    <property type="match status" value="1"/>
</dbReference>
<reference evidence="13" key="1">
    <citation type="submission" date="2020-10" db="EMBL/GenBank/DDBJ databases">
        <title>Genome Sequence of ESBL Producing Zambian Clinical Strains.</title>
        <authorList>
            <person name="Shawa M."/>
            <person name="Furuta Y."/>
            <person name="Simbotwe M."/>
            <person name="Mulenga E."/>
            <person name="Mubanga M."/>
            <person name="Mulenga G."/>
            <person name="Kaile C."/>
            <person name="Zorigt T."/>
            <person name="Hang'ombe B."/>
            <person name="Higashi H."/>
        </authorList>
    </citation>
    <scope>NUCLEOTIDE SEQUENCE</scope>
    <source>
        <strain evidence="13">Zam_UTH_09</strain>
    </source>
</reference>
<keyword evidence="11" id="KW-0472">Membrane</keyword>
<dbReference type="GO" id="GO:0006814">
    <property type="term" value="P:sodium ion transport"/>
    <property type="evidence" value="ECO:0007669"/>
    <property type="project" value="InterPro"/>
</dbReference>
<evidence type="ECO:0000256" key="12">
    <source>
        <dbReference type="ARBA" id="ARBA00048176"/>
    </source>
</evidence>
<dbReference type="Pfam" id="PF03977">
    <property type="entry name" value="OAD_beta"/>
    <property type="match status" value="1"/>
</dbReference>
<keyword evidence="7" id="KW-1003">Cell membrane</keyword>
<dbReference type="InterPro" id="IPR005661">
    <property type="entry name" value="OadB_MmdB"/>
</dbReference>
<evidence type="ECO:0000313" key="14">
    <source>
        <dbReference type="Proteomes" id="UP000655094"/>
    </source>
</evidence>
<organism evidence="13 14">
    <name type="scientific">Klebsiella pneumoniae</name>
    <dbReference type="NCBI Taxonomy" id="573"/>
    <lineage>
        <taxon>Bacteria</taxon>
        <taxon>Pseudomonadati</taxon>
        <taxon>Pseudomonadota</taxon>
        <taxon>Gammaproteobacteria</taxon>
        <taxon>Enterobacterales</taxon>
        <taxon>Enterobacteriaceae</taxon>
        <taxon>Klebsiella/Raoultella group</taxon>
        <taxon>Klebsiella</taxon>
        <taxon>Klebsiella pneumoniae complex</taxon>
    </lineage>
</organism>
<evidence type="ECO:0000256" key="9">
    <source>
        <dbReference type="ARBA" id="ARBA00022967"/>
    </source>
</evidence>
<evidence type="ECO:0000256" key="3">
    <source>
        <dbReference type="ARBA" id="ARBA00004651"/>
    </source>
</evidence>
<dbReference type="EMBL" id="BNFF01000001">
    <property type="protein sequence ID" value="GHK54377.1"/>
    <property type="molecule type" value="Genomic_DNA"/>
</dbReference>
<comment type="cofactor">
    <cofactor evidence="1">
        <name>Na(+)</name>
        <dbReference type="ChEBI" id="CHEBI:29101"/>
    </cofactor>
</comment>
<dbReference type="GO" id="GO:0015451">
    <property type="term" value="F:decarboxylation-driven active transmembrane transporter activity"/>
    <property type="evidence" value="ECO:0007669"/>
    <property type="project" value="UniProtKB-EC"/>
</dbReference>
<evidence type="ECO:0000313" key="13">
    <source>
        <dbReference type="EMBL" id="GHK54377.1"/>
    </source>
</evidence>
<comment type="caution">
    <text evidence="13">The sequence shown here is derived from an EMBL/GenBank/DDBJ whole genome shotgun (WGS) entry which is preliminary data.</text>
</comment>
<keyword evidence="8" id="KW-0812">Transmembrane</keyword>
<evidence type="ECO:0000256" key="8">
    <source>
        <dbReference type="ARBA" id="ARBA00022692"/>
    </source>
</evidence>
<dbReference type="EC" id="7.2.4.2" evidence="6"/>
<gene>
    <name evidence="13" type="ORF">KPZU09_41130</name>
</gene>
<comment type="subcellular location">
    <subcellularLocation>
        <location evidence="3">Cell membrane</location>
        <topology evidence="3">Multi-pass membrane protein</topology>
    </subcellularLocation>
</comment>
<dbReference type="GO" id="GO:0016829">
    <property type="term" value="F:lyase activity"/>
    <property type="evidence" value="ECO:0007669"/>
    <property type="project" value="InterPro"/>
</dbReference>
<sequence length="61" mass="6630">MLGALTLNYFGIISFTLPQAAAIGIIGGADGPTAIYLSGKLAPELLGPSRWRRTPIWRWCR</sequence>
<evidence type="ECO:0000256" key="2">
    <source>
        <dbReference type="ARBA" id="ARBA00003002"/>
    </source>
</evidence>
<comment type="catalytic activity">
    <reaction evidence="12">
        <text>oxaloacetate + 2 Na(+)(in) + H(+) = pyruvate + 2 Na(+)(out) + CO2</text>
        <dbReference type="Rhea" id="RHEA:57724"/>
        <dbReference type="ChEBI" id="CHEBI:15361"/>
        <dbReference type="ChEBI" id="CHEBI:15378"/>
        <dbReference type="ChEBI" id="CHEBI:16452"/>
        <dbReference type="ChEBI" id="CHEBI:16526"/>
        <dbReference type="ChEBI" id="CHEBI:29101"/>
        <dbReference type="EC" id="7.2.4.2"/>
    </reaction>
</comment>